<proteinExistence type="predicted"/>
<sequence>MPLSLESLGKLLKAEIHTIGDISLIPLNEHYILTENPINKEVELDNLETYESISLSTYDITDILDFKSIHLLKNYYQ</sequence>
<gene>
    <name evidence="1" type="ORF">ACFFI0_08135</name>
</gene>
<keyword evidence="2" id="KW-1185">Reference proteome</keyword>
<comment type="caution">
    <text evidence="1">The sequence shown here is derived from an EMBL/GenBank/DDBJ whole genome shotgun (WGS) entry which is preliminary data.</text>
</comment>
<protein>
    <submittedName>
        <fullName evidence="1">Uncharacterized protein</fullName>
    </submittedName>
</protein>
<name>A0ABV6HH98_9SPHI</name>
<reference evidence="1 2" key="1">
    <citation type="submission" date="2024-09" db="EMBL/GenBank/DDBJ databases">
        <authorList>
            <person name="Sun Q."/>
            <person name="Mori K."/>
        </authorList>
    </citation>
    <scope>NUCLEOTIDE SEQUENCE [LARGE SCALE GENOMIC DNA]</scope>
    <source>
        <strain evidence="1 2">CCM 7765</strain>
    </source>
</reference>
<accession>A0ABV6HH98</accession>
<dbReference type="EMBL" id="JBHLWO010000001">
    <property type="protein sequence ID" value="MFC0318275.1"/>
    <property type="molecule type" value="Genomic_DNA"/>
</dbReference>
<dbReference type="Proteomes" id="UP001589774">
    <property type="component" value="Unassembled WGS sequence"/>
</dbReference>
<evidence type="ECO:0000313" key="1">
    <source>
        <dbReference type="EMBL" id="MFC0318275.1"/>
    </source>
</evidence>
<evidence type="ECO:0000313" key="2">
    <source>
        <dbReference type="Proteomes" id="UP001589774"/>
    </source>
</evidence>
<dbReference type="RefSeq" id="WP_130856329.1">
    <property type="nucleotide sequence ID" value="NZ_JBHLWO010000001.1"/>
</dbReference>
<organism evidence="1 2">
    <name type="scientific">Olivibacter oleidegradans</name>
    <dbReference type="NCBI Taxonomy" id="760123"/>
    <lineage>
        <taxon>Bacteria</taxon>
        <taxon>Pseudomonadati</taxon>
        <taxon>Bacteroidota</taxon>
        <taxon>Sphingobacteriia</taxon>
        <taxon>Sphingobacteriales</taxon>
        <taxon>Sphingobacteriaceae</taxon>
        <taxon>Olivibacter</taxon>
    </lineage>
</organism>